<gene>
    <name evidence="2" type="ORF">ASZ90_014707</name>
</gene>
<name>A0A0W8F4G2_9ZZZZ</name>
<protein>
    <submittedName>
        <fullName evidence="2">Uncharacterized protein</fullName>
    </submittedName>
</protein>
<dbReference type="AlphaFoldDB" id="A0A0W8F4G2"/>
<dbReference type="EMBL" id="LNQE01001544">
    <property type="protein sequence ID" value="KUG15630.1"/>
    <property type="molecule type" value="Genomic_DNA"/>
</dbReference>
<feature type="region of interest" description="Disordered" evidence="1">
    <location>
        <begin position="1"/>
        <end position="21"/>
    </location>
</feature>
<accession>A0A0W8F4G2</accession>
<sequence length="65" mass="7610">MTPRGEGMPALHPGEFSRDFQMEKSRNPFHIRRRGYQNHGVDCPGIVRFPNGIRSWPRSGRKKQF</sequence>
<evidence type="ECO:0000256" key="1">
    <source>
        <dbReference type="SAM" id="MobiDB-lite"/>
    </source>
</evidence>
<proteinExistence type="predicted"/>
<evidence type="ECO:0000313" key="2">
    <source>
        <dbReference type="EMBL" id="KUG15630.1"/>
    </source>
</evidence>
<organism evidence="2">
    <name type="scientific">hydrocarbon metagenome</name>
    <dbReference type="NCBI Taxonomy" id="938273"/>
    <lineage>
        <taxon>unclassified sequences</taxon>
        <taxon>metagenomes</taxon>
        <taxon>ecological metagenomes</taxon>
    </lineage>
</organism>
<reference evidence="2" key="1">
    <citation type="journal article" date="2015" name="Proc. Natl. Acad. Sci. U.S.A.">
        <title>Networks of energetic and metabolic interactions define dynamics in microbial communities.</title>
        <authorList>
            <person name="Embree M."/>
            <person name="Liu J.K."/>
            <person name="Al-Bassam M.M."/>
            <person name="Zengler K."/>
        </authorList>
    </citation>
    <scope>NUCLEOTIDE SEQUENCE</scope>
</reference>
<comment type="caution">
    <text evidence="2">The sequence shown here is derived from an EMBL/GenBank/DDBJ whole genome shotgun (WGS) entry which is preliminary data.</text>
</comment>